<keyword evidence="1" id="KW-1133">Transmembrane helix</keyword>
<evidence type="ECO:0000313" key="3">
    <source>
        <dbReference type="Proteomes" id="UP000321085"/>
    </source>
</evidence>
<feature type="transmembrane region" description="Helical" evidence="1">
    <location>
        <begin position="271"/>
        <end position="291"/>
    </location>
</feature>
<feature type="transmembrane region" description="Helical" evidence="1">
    <location>
        <begin position="229"/>
        <end position="251"/>
    </location>
</feature>
<feature type="transmembrane region" description="Helical" evidence="1">
    <location>
        <begin position="419"/>
        <end position="437"/>
    </location>
</feature>
<dbReference type="EMBL" id="BJYU01000147">
    <property type="protein sequence ID" value="GEO18040.1"/>
    <property type="molecule type" value="Genomic_DNA"/>
</dbReference>
<accession>A0A512C1H2</accession>
<dbReference type="Proteomes" id="UP000321085">
    <property type="component" value="Unassembled WGS sequence"/>
</dbReference>
<gene>
    <name evidence="2" type="primary">pelG</name>
    <name evidence="2" type="ORF">MAE02_57360</name>
</gene>
<keyword evidence="1" id="KW-0812">Transmembrane</keyword>
<proteinExistence type="predicted"/>
<dbReference type="RefSeq" id="WP_147022811.1">
    <property type="nucleotide sequence ID" value="NZ_BJYU01000147.1"/>
</dbReference>
<feature type="transmembrane region" description="Helical" evidence="1">
    <location>
        <begin position="21"/>
        <end position="44"/>
    </location>
</feature>
<protein>
    <submittedName>
        <fullName evidence="2">Pellicle/biofilm biosynthesis Wzx-like polysaccharide transporter PelG</fullName>
    </submittedName>
</protein>
<evidence type="ECO:0000256" key="1">
    <source>
        <dbReference type="SAM" id="Phobius"/>
    </source>
</evidence>
<feature type="transmembrane region" description="Helical" evidence="1">
    <location>
        <begin position="393"/>
        <end position="413"/>
    </location>
</feature>
<dbReference type="Pfam" id="PF16933">
    <property type="entry name" value="PelG"/>
    <property type="match status" value="1"/>
</dbReference>
<dbReference type="InterPro" id="IPR031617">
    <property type="entry name" value="PelG"/>
</dbReference>
<feature type="transmembrane region" description="Helical" evidence="1">
    <location>
        <begin position="162"/>
        <end position="184"/>
    </location>
</feature>
<evidence type="ECO:0000313" key="2">
    <source>
        <dbReference type="EMBL" id="GEO18040.1"/>
    </source>
</evidence>
<keyword evidence="3" id="KW-1185">Reference proteome</keyword>
<feature type="transmembrane region" description="Helical" evidence="1">
    <location>
        <begin position="333"/>
        <end position="352"/>
    </location>
</feature>
<name>A0A512C1H2_9HYPH</name>
<organism evidence="2 3">
    <name type="scientific">Microvirga aerophila</name>
    <dbReference type="NCBI Taxonomy" id="670291"/>
    <lineage>
        <taxon>Bacteria</taxon>
        <taxon>Pseudomonadati</taxon>
        <taxon>Pseudomonadota</taxon>
        <taxon>Alphaproteobacteria</taxon>
        <taxon>Hyphomicrobiales</taxon>
        <taxon>Methylobacteriaceae</taxon>
        <taxon>Microvirga</taxon>
    </lineage>
</organism>
<sequence>MAGIGFALRQLAQKDNLTSSLRSYAHAAAVSVGPWLFTVIALGAVDVFGRGILSRDEAMRFSAIIIYSFSFSLVLSGPIVLVLTRHLSNHLYAKKASEVPSILVGGLVLMWSVQAVVGIPFVILATDLSLSEQAISLAVYFVVGAIWLVSIYLTALKSFETISLAFGFGMVVAFALATCLTGPLGVTGTLAGFAIGLGAILYILLARIAAEYPYGVTNPFGFLGCFKSYWELALAGLLYNAAIWVDKWIMWLSPGGRVVASGFISHPSYDAAMFLAYLTIVPAMAIFVVAIETRFFESYLRFYRGIQAHGTLQEIKRDHDAILCSLKDGFKTIAVIQSIICYLALLVAPGLIGMAKGGLELVPVFRFGVLGALFHVMLLFVIVVVSYFDLRRVLLSITAVFFIANAGFTWLFVPFGPAYAGYGYFLASLLTFGFAYFSSVRCIKRLPYMTFIGNNGGLR</sequence>
<feature type="transmembrane region" description="Helical" evidence="1">
    <location>
        <begin position="364"/>
        <end position="388"/>
    </location>
</feature>
<reference evidence="2 3" key="1">
    <citation type="submission" date="2019-07" db="EMBL/GenBank/DDBJ databases">
        <title>Whole genome shotgun sequence of Microvirga aerophila NBRC 106136.</title>
        <authorList>
            <person name="Hosoyama A."/>
            <person name="Uohara A."/>
            <person name="Ohji S."/>
            <person name="Ichikawa N."/>
        </authorList>
    </citation>
    <scope>NUCLEOTIDE SEQUENCE [LARGE SCALE GENOMIC DNA]</scope>
    <source>
        <strain evidence="2 3">NBRC 106136</strain>
    </source>
</reference>
<dbReference type="AlphaFoldDB" id="A0A512C1H2"/>
<keyword evidence="1" id="KW-0472">Membrane</keyword>
<comment type="caution">
    <text evidence="2">The sequence shown here is derived from an EMBL/GenBank/DDBJ whole genome shotgun (WGS) entry which is preliminary data.</text>
</comment>
<feature type="transmembrane region" description="Helical" evidence="1">
    <location>
        <begin position="137"/>
        <end position="155"/>
    </location>
</feature>
<feature type="transmembrane region" description="Helical" evidence="1">
    <location>
        <begin position="64"/>
        <end position="83"/>
    </location>
</feature>
<feature type="transmembrane region" description="Helical" evidence="1">
    <location>
        <begin position="103"/>
        <end position="125"/>
    </location>
</feature>
<feature type="transmembrane region" description="Helical" evidence="1">
    <location>
        <begin position="190"/>
        <end position="209"/>
    </location>
</feature>